<keyword evidence="3" id="KW-1185">Reference proteome</keyword>
<dbReference type="Proteomes" id="UP000606786">
    <property type="component" value="Unassembled WGS sequence"/>
</dbReference>
<gene>
    <name evidence="2" type="ORF">CCAP1982_LOCUS10313</name>
</gene>
<protein>
    <submittedName>
        <fullName evidence="2">(Mediterranean fruit fly) hypothetical protein</fullName>
    </submittedName>
</protein>
<comment type="caution">
    <text evidence="2">The sequence shown here is derived from an EMBL/GenBank/DDBJ whole genome shotgun (WGS) entry which is preliminary data.</text>
</comment>
<feature type="coiled-coil region" evidence="1">
    <location>
        <begin position="23"/>
        <end position="54"/>
    </location>
</feature>
<dbReference type="AlphaFoldDB" id="A0A811UXK5"/>
<evidence type="ECO:0000256" key="1">
    <source>
        <dbReference type="SAM" id="Coils"/>
    </source>
</evidence>
<organism evidence="2 3">
    <name type="scientific">Ceratitis capitata</name>
    <name type="common">Mediterranean fruit fly</name>
    <name type="synonym">Tephritis capitata</name>
    <dbReference type="NCBI Taxonomy" id="7213"/>
    <lineage>
        <taxon>Eukaryota</taxon>
        <taxon>Metazoa</taxon>
        <taxon>Ecdysozoa</taxon>
        <taxon>Arthropoda</taxon>
        <taxon>Hexapoda</taxon>
        <taxon>Insecta</taxon>
        <taxon>Pterygota</taxon>
        <taxon>Neoptera</taxon>
        <taxon>Endopterygota</taxon>
        <taxon>Diptera</taxon>
        <taxon>Brachycera</taxon>
        <taxon>Muscomorpha</taxon>
        <taxon>Tephritoidea</taxon>
        <taxon>Tephritidae</taxon>
        <taxon>Ceratitis</taxon>
        <taxon>Ceratitis</taxon>
    </lineage>
</organism>
<sequence length="87" mass="9783">MIDSVITCDQLLGVSFLDTMPSLAEVDKQIIKLREEIKTAKQSLKRNVQNAVALKKHSYGMKRKLEDICPENPEKKETMSEGFSGIS</sequence>
<reference evidence="2" key="1">
    <citation type="submission" date="2020-11" db="EMBL/GenBank/DDBJ databases">
        <authorList>
            <person name="Whitehead M."/>
        </authorList>
    </citation>
    <scope>NUCLEOTIDE SEQUENCE</scope>
    <source>
        <strain evidence="2">EGII</strain>
    </source>
</reference>
<name>A0A811UXK5_CERCA</name>
<accession>A0A811UXK5</accession>
<evidence type="ECO:0000313" key="3">
    <source>
        <dbReference type="Proteomes" id="UP000606786"/>
    </source>
</evidence>
<evidence type="ECO:0000313" key="2">
    <source>
        <dbReference type="EMBL" id="CAD7001823.1"/>
    </source>
</evidence>
<dbReference type="EMBL" id="CAJHJT010000023">
    <property type="protein sequence ID" value="CAD7001823.1"/>
    <property type="molecule type" value="Genomic_DNA"/>
</dbReference>
<proteinExistence type="predicted"/>
<keyword evidence="1" id="KW-0175">Coiled coil</keyword>